<feature type="compositionally biased region" description="Basic and acidic residues" evidence="1">
    <location>
        <begin position="283"/>
        <end position="294"/>
    </location>
</feature>
<dbReference type="Proteomes" id="UP000823989">
    <property type="component" value="Unassembled WGS sequence"/>
</dbReference>
<feature type="compositionally biased region" description="Basic and acidic residues" evidence="1">
    <location>
        <begin position="233"/>
        <end position="243"/>
    </location>
</feature>
<sequence length="324" mass="36630">MNDKVRMAVTLLPVILVPLFNERNRIKEHPDMQKIGSASADVYHTAKDRGTTAALAVKSAGSTTYNTGKSAVSTLGGAISDRRREAAYKKEMKSYQKSVKEEDSLLRQFEKEKEKHRKKRLSDKTDVKVPKIMQSHNQPDNDEKSDLMTVGSEHVEAFSPDPEVFAEKKSLPDNYGIAKSYQEDQSDSRSSLTESDDARLGLDSREHSEENYNEENNTGKGMGSVTNSINPYIEEKVKGHPEENYESGALHKKHKRALDPRGTSYSKVLQTEPEDSLFNRHRAMQEQKVTEHGRKTGVASAMSKSKYQQKLDKKIDRHLNKHHS</sequence>
<feature type="region of interest" description="Disordered" evidence="1">
    <location>
        <begin position="110"/>
        <end position="146"/>
    </location>
</feature>
<proteinExistence type="predicted"/>
<gene>
    <name evidence="2" type="ORF">H9891_09135</name>
</gene>
<feature type="region of interest" description="Disordered" evidence="1">
    <location>
        <begin position="178"/>
        <end position="324"/>
    </location>
</feature>
<comment type="caution">
    <text evidence="2">The sequence shown here is derived from an EMBL/GenBank/DDBJ whole genome shotgun (WGS) entry which is preliminary data.</text>
</comment>
<reference evidence="2" key="1">
    <citation type="journal article" date="2021" name="PeerJ">
        <title>Extensive microbial diversity within the chicken gut microbiome revealed by metagenomics and culture.</title>
        <authorList>
            <person name="Gilroy R."/>
            <person name="Ravi A."/>
            <person name="Getino M."/>
            <person name="Pursley I."/>
            <person name="Horton D.L."/>
            <person name="Alikhan N.F."/>
            <person name="Baker D."/>
            <person name="Gharbi K."/>
            <person name="Hall N."/>
            <person name="Watson M."/>
            <person name="Adriaenssens E.M."/>
            <person name="Foster-Nyarko E."/>
            <person name="Jarju S."/>
            <person name="Secka A."/>
            <person name="Antonio M."/>
            <person name="Oren A."/>
            <person name="Chaudhuri R.R."/>
            <person name="La Ragione R."/>
            <person name="Hildebrand F."/>
            <person name="Pallen M.J."/>
        </authorList>
    </citation>
    <scope>NUCLEOTIDE SEQUENCE</scope>
    <source>
        <strain evidence="2">ChiHjej13B12-752</strain>
    </source>
</reference>
<dbReference type="AlphaFoldDB" id="A0A9D1QIX7"/>
<evidence type="ECO:0000313" key="2">
    <source>
        <dbReference type="EMBL" id="HIW13299.1"/>
    </source>
</evidence>
<reference evidence="2" key="2">
    <citation type="submission" date="2021-04" db="EMBL/GenBank/DDBJ databases">
        <authorList>
            <person name="Gilroy R."/>
        </authorList>
    </citation>
    <scope>NUCLEOTIDE SEQUENCE</scope>
    <source>
        <strain evidence="2">ChiHjej13B12-752</strain>
    </source>
</reference>
<feature type="compositionally biased region" description="Basic and acidic residues" evidence="1">
    <location>
        <begin position="196"/>
        <end position="210"/>
    </location>
</feature>
<evidence type="ECO:0000313" key="3">
    <source>
        <dbReference type="Proteomes" id="UP000823989"/>
    </source>
</evidence>
<protein>
    <submittedName>
        <fullName evidence="2">Uncharacterized protein</fullName>
    </submittedName>
</protein>
<accession>A0A9D1QIX7</accession>
<feature type="compositionally biased region" description="Basic and acidic residues" evidence="1">
    <location>
        <begin position="309"/>
        <end position="318"/>
    </location>
</feature>
<evidence type="ECO:0000256" key="1">
    <source>
        <dbReference type="SAM" id="MobiDB-lite"/>
    </source>
</evidence>
<dbReference type="EMBL" id="DXHR01000030">
    <property type="protein sequence ID" value="HIW13299.1"/>
    <property type="molecule type" value="Genomic_DNA"/>
</dbReference>
<organism evidence="2 3">
    <name type="scientific">Candidatus Salinicoccus stercoripullorum</name>
    <dbReference type="NCBI Taxonomy" id="2838756"/>
    <lineage>
        <taxon>Bacteria</taxon>
        <taxon>Bacillati</taxon>
        <taxon>Bacillota</taxon>
        <taxon>Bacilli</taxon>
        <taxon>Bacillales</taxon>
        <taxon>Staphylococcaceae</taxon>
        <taxon>Salinicoccus</taxon>
    </lineage>
</organism>
<name>A0A9D1QIX7_9STAP</name>